<dbReference type="Proteomes" id="UP001186974">
    <property type="component" value="Unassembled WGS sequence"/>
</dbReference>
<sequence>LQCFATHVPPTGCALTDVLCQCTAPAKDQITQAVTPCVIEACGPVDAIKVQPAAQAACERALASASGSGSGGGAGASRTGSAAASATAAPEQSNGVASWMVGGKGVVVVGGLVVGAMGLLL</sequence>
<organism evidence="1 2">
    <name type="scientific">Coniosporium uncinatum</name>
    <dbReference type="NCBI Taxonomy" id="93489"/>
    <lineage>
        <taxon>Eukaryota</taxon>
        <taxon>Fungi</taxon>
        <taxon>Dikarya</taxon>
        <taxon>Ascomycota</taxon>
        <taxon>Pezizomycotina</taxon>
        <taxon>Dothideomycetes</taxon>
        <taxon>Dothideomycetes incertae sedis</taxon>
        <taxon>Coniosporium</taxon>
    </lineage>
</organism>
<keyword evidence="2" id="KW-1185">Reference proteome</keyword>
<comment type="caution">
    <text evidence="1">The sequence shown here is derived from an EMBL/GenBank/DDBJ whole genome shotgun (WGS) entry which is preliminary data.</text>
</comment>
<dbReference type="EMBL" id="JAWDJW010006845">
    <property type="protein sequence ID" value="KAK3063445.1"/>
    <property type="molecule type" value="Genomic_DNA"/>
</dbReference>
<proteinExistence type="predicted"/>
<feature type="non-terminal residue" evidence="1">
    <location>
        <position position="1"/>
    </location>
</feature>
<evidence type="ECO:0000313" key="2">
    <source>
        <dbReference type="Proteomes" id="UP001186974"/>
    </source>
</evidence>
<reference evidence="1" key="1">
    <citation type="submission" date="2024-09" db="EMBL/GenBank/DDBJ databases">
        <title>Black Yeasts Isolated from many extreme environments.</title>
        <authorList>
            <person name="Coleine C."/>
            <person name="Stajich J.E."/>
            <person name="Selbmann L."/>
        </authorList>
    </citation>
    <scope>NUCLEOTIDE SEQUENCE</scope>
    <source>
        <strain evidence="1">CCFEE 5737</strain>
    </source>
</reference>
<evidence type="ECO:0000313" key="1">
    <source>
        <dbReference type="EMBL" id="KAK3063445.1"/>
    </source>
</evidence>
<gene>
    <name evidence="1" type="ORF">LTS18_000338</name>
</gene>
<accession>A0ACC3D8I5</accession>
<name>A0ACC3D8I5_9PEZI</name>
<protein>
    <submittedName>
        <fullName evidence="1">Uncharacterized protein</fullName>
    </submittedName>
</protein>